<evidence type="ECO:0000313" key="2">
    <source>
        <dbReference type="Proteomes" id="UP000887565"/>
    </source>
</evidence>
<organism evidence="2 3">
    <name type="scientific">Romanomermis culicivorax</name>
    <name type="common">Nematode worm</name>
    <dbReference type="NCBI Taxonomy" id="13658"/>
    <lineage>
        <taxon>Eukaryota</taxon>
        <taxon>Metazoa</taxon>
        <taxon>Ecdysozoa</taxon>
        <taxon>Nematoda</taxon>
        <taxon>Enoplea</taxon>
        <taxon>Dorylaimia</taxon>
        <taxon>Mermithida</taxon>
        <taxon>Mermithoidea</taxon>
        <taxon>Mermithidae</taxon>
        <taxon>Romanomermis</taxon>
    </lineage>
</organism>
<name>A0A915IH67_ROMCU</name>
<reference evidence="3" key="1">
    <citation type="submission" date="2022-11" db="UniProtKB">
        <authorList>
            <consortium name="WormBaseParasite"/>
        </authorList>
    </citation>
    <scope>IDENTIFICATION</scope>
</reference>
<evidence type="ECO:0000313" key="3">
    <source>
        <dbReference type="WBParaSite" id="nRc.2.0.1.t13154-RA"/>
    </source>
</evidence>
<feature type="region of interest" description="Disordered" evidence="1">
    <location>
        <begin position="30"/>
        <end position="50"/>
    </location>
</feature>
<protein>
    <submittedName>
        <fullName evidence="3">Uncharacterized protein</fullName>
    </submittedName>
</protein>
<evidence type="ECO:0000256" key="1">
    <source>
        <dbReference type="SAM" id="MobiDB-lite"/>
    </source>
</evidence>
<keyword evidence="2" id="KW-1185">Reference proteome</keyword>
<dbReference type="Proteomes" id="UP000887565">
    <property type="component" value="Unplaced"/>
</dbReference>
<dbReference type="WBParaSite" id="nRc.2.0.1.t13154-RA">
    <property type="protein sequence ID" value="nRc.2.0.1.t13154-RA"/>
    <property type="gene ID" value="nRc.2.0.1.g13154"/>
</dbReference>
<accession>A0A915IH67</accession>
<sequence length="89" mass="9562">RKRREEELTPDFFALDVAGGAKSCKIVFPNAKTPTSKMGPGGGGFKKLPASTTSAASKLATISDQRLEEQNKRLEEIIKQTGVLKLSGQ</sequence>
<dbReference type="AlphaFoldDB" id="A0A915IH67"/>
<proteinExistence type="predicted"/>